<dbReference type="InterPro" id="IPR027417">
    <property type="entry name" value="P-loop_NTPase"/>
</dbReference>
<protein>
    <submittedName>
        <fullName evidence="2">ATP-binding protein</fullName>
    </submittedName>
</protein>
<proteinExistence type="predicted"/>
<dbReference type="PANTHER" id="PTHR32182:SF23">
    <property type="entry name" value="ATP BINDING PROTEIN"/>
    <property type="match status" value="1"/>
</dbReference>
<feature type="domain" description="Rad50/SbcC-type AAA" evidence="1">
    <location>
        <begin position="13"/>
        <end position="233"/>
    </location>
</feature>
<name>A0A3A8FDF8_9GAMM</name>
<gene>
    <name evidence="2" type="ORF">D7V20_01985</name>
</gene>
<dbReference type="RefSeq" id="WP_120382671.1">
    <property type="nucleotide sequence ID" value="NZ_RAXT01000002.1"/>
</dbReference>
<dbReference type="Pfam" id="PF13476">
    <property type="entry name" value="AAA_23"/>
    <property type="match status" value="1"/>
</dbReference>
<dbReference type="EMBL" id="RAXT01000002">
    <property type="protein sequence ID" value="RKG40434.1"/>
    <property type="molecule type" value="Genomic_DNA"/>
</dbReference>
<dbReference type="Gene3D" id="3.40.50.300">
    <property type="entry name" value="P-loop containing nucleotide triphosphate hydrolases"/>
    <property type="match status" value="1"/>
</dbReference>
<organism evidence="2 3">
    <name type="scientific">Acinetobacter rongchengensis</name>
    <dbReference type="NCBI Taxonomy" id="2419601"/>
    <lineage>
        <taxon>Bacteria</taxon>
        <taxon>Pseudomonadati</taxon>
        <taxon>Pseudomonadota</taxon>
        <taxon>Gammaproteobacteria</taxon>
        <taxon>Moraxellales</taxon>
        <taxon>Moraxellaceae</taxon>
        <taxon>Acinetobacter</taxon>
    </lineage>
</organism>
<evidence type="ECO:0000313" key="2">
    <source>
        <dbReference type="EMBL" id="RKG40434.1"/>
    </source>
</evidence>
<reference evidence="2 3" key="1">
    <citation type="submission" date="2018-09" db="EMBL/GenBank/DDBJ databases">
        <title>The draft genome of Acinetobacter spp. strains.</title>
        <authorList>
            <person name="Qin J."/>
            <person name="Feng Y."/>
            <person name="Zong Z."/>
        </authorList>
    </citation>
    <scope>NUCLEOTIDE SEQUENCE [LARGE SCALE GENOMIC DNA]</scope>
    <source>
        <strain evidence="2 3">WCHAc060115</strain>
    </source>
</reference>
<accession>A0A3A8FDF8</accession>
<comment type="caution">
    <text evidence="2">The sequence shown here is derived from an EMBL/GenBank/DDBJ whole genome shotgun (WGS) entry which is preliminary data.</text>
</comment>
<dbReference type="GO" id="GO:0006302">
    <property type="term" value="P:double-strand break repair"/>
    <property type="evidence" value="ECO:0007669"/>
    <property type="project" value="InterPro"/>
</dbReference>
<dbReference type="Proteomes" id="UP000280405">
    <property type="component" value="Unassembled WGS sequence"/>
</dbReference>
<evidence type="ECO:0000259" key="1">
    <source>
        <dbReference type="Pfam" id="PF13476"/>
    </source>
</evidence>
<evidence type="ECO:0000313" key="3">
    <source>
        <dbReference type="Proteomes" id="UP000280405"/>
    </source>
</evidence>
<dbReference type="OrthoDB" id="9815944at2"/>
<dbReference type="GO" id="GO:0000731">
    <property type="term" value="P:DNA synthesis involved in DNA repair"/>
    <property type="evidence" value="ECO:0007669"/>
    <property type="project" value="TreeGrafter"/>
</dbReference>
<keyword evidence="2" id="KW-0067">ATP-binding</keyword>
<sequence length="456" mass="52665">MKLQAIHFRHVYHFADLKINFNHSHKPITIIVGDQASGKTAIIKNIYQALTWFPARYKDLRTPGVVMLDQDIMLDRVQAKIDVTIHIPTEFGTLPESDGTTETDTQSCRWQLYKTLNANGVGISKVELEQLEQTVTLYNQVIKKDPVQGLPLLAYYPAERFVNEVNILSKNNPLVLQQYNAYELASIPYTTFARFFEWFREISDIENAQTAQLFQNILKHKDTSNKSNQDFQNTLYLAYSQLHAPSLQALKTALRTVIPEITDIFLEYHPKLQLMVSYKNQTFTYQQLSNTVKNWIGLVGDLVRRLCLLNPLSLYPCLEGDGVLLIDQIDVDLDQYSIQVILDRLHQAFPLIQIIATGSHEELLEQADEYQCFHLKNKQLHEVQADSAWQEYQHIYENLLKEASQYAEQELIEPNVDALNAQQLYLQFQALTEEQQVELKRLIQQGDDLSPHKSLL</sequence>
<dbReference type="SUPFAM" id="SSF52540">
    <property type="entry name" value="P-loop containing nucleoside triphosphate hydrolases"/>
    <property type="match status" value="1"/>
</dbReference>
<keyword evidence="3" id="KW-1185">Reference proteome</keyword>
<dbReference type="InterPro" id="IPR038729">
    <property type="entry name" value="Rad50/SbcC_AAA"/>
</dbReference>
<dbReference type="AlphaFoldDB" id="A0A3A8FDF8"/>
<dbReference type="GO" id="GO:0005524">
    <property type="term" value="F:ATP binding"/>
    <property type="evidence" value="ECO:0007669"/>
    <property type="project" value="UniProtKB-KW"/>
</dbReference>
<keyword evidence="2" id="KW-0547">Nucleotide-binding</keyword>
<dbReference type="PANTHER" id="PTHR32182">
    <property type="entry name" value="DNA REPLICATION AND REPAIR PROTEIN RECF"/>
    <property type="match status" value="1"/>
</dbReference>
<dbReference type="GO" id="GO:0016887">
    <property type="term" value="F:ATP hydrolysis activity"/>
    <property type="evidence" value="ECO:0007669"/>
    <property type="project" value="InterPro"/>
</dbReference>